<accession>A0ABU8SHZ7</accession>
<organism evidence="1 2">
    <name type="scientific">Holzapfeliella saturejae</name>
    <dbReference type="NCBI Taxonomy" id="3082953"/>
    <lineage>
        <taxon>Bacteria</taxon>
        <taxon>Bacillati</taxon>
        <taxon>Bacillota</taxon>
        <taxon>Bacilli</taxon>
        <taxon>Lactobacillales</taxon>
        <taxon>Lactobacillaceae</taxon>
        <taxon>Holzapfeliella</taxon>
    </lineage>
</organism>
<name>A0ABU8SHZ7_9LACO</name>
<dbReference type="Pfam" id="PF04883">
    <property type="entry name" value="HK97-gp10_like"/>
    <property type="match status" value="1"/>
</dbReference>
<reference evidence="1 2" key="1">
    <citation type="submission" date="2023-10" db="EMBL/GenBank/DDBJ databases">
        <title>Holzapfeliella saturejae sp. nov. isolated from Satureja montana flowers.</title>
        <authorList>
            <person name="Alcantara C."/>
            <person name="Zuniga M."/>
            <person name="Landete J.M."/>
            <person name="Monedero V."/>
        </authorList>
    </citation>
    <scope>NUCLEOTIDE SEQUENCE [LARGE SCALE GENOMIC DNA]</scope>
    <source>
        <strain evidence="1 2">He02</strain>
    </source>
</reference>
<keyword evidence="2" id="KW-1185">Reference proteome</keyword>
<evidence type="ECO:0000313" key="1">
    <source>
        <dbReference type="EMBL" id="MEJ6349010.1"/>
    </source>
</evidence>
<dbReference type="EMBL" id="JAWMWG010000006">
    <property type="protein sequence ID" value="MEJ6349010.1"/>
    <property type="molecule type" value="Genomic_DNA"/>
</dbReference>
<gene>
    <name evidence="1" type="ORF">R4Y45_07225</name>
</gene>
<dbReference type="RefSeq" id="WP_339970552.1">
    <property type="nucleotide sequence ID" value="NZ_JAWMWG010000006.1"/>
</dbReference>
<evidence type="ECO:0000313" key="2">
    <source>
        <dbReference type="Proteomes" id="UP001377804"/>
    </source>
</evidence>
<comment type="caution">
    <text evidence="1">The sequence shown here is derived from an EMBL/GenBank/DDBJ whole genome shotgun (WGS) entry which is preliminary data.</text>
</comment>
<proteinExistence type="predicted"/>
<dbReference type="Proteomes" id="UP001377804">
    <property type="component" value="Unassembled WGS sequence"/>
</dbReference>
<protein>
    <submittedName>
        <fullName evidence="1">HK97 gp10 family phage protein</fullName>
    </submittedName>
</protein>
<dbReference type="InterPro" id="IPR010064">
    <property type="entry name" value="HK97-gp10_tail"/>
</dbReference>
<sequence>MNLEEQISQILNGFSNEVKTTISTATEESADKAVDYLKNNSPKHTGKYAKSWTKTKRGKAIIVNNKKFYTLTHLLEYGHQKRSGGRTKALPHIAKAEKLANDNFEREIRNIGT</sequence>